<sequence length="57" mass="6315">MALRCGLGCGRQQSALLVKSSWSVPYNSICSTLGCVRLRWTQIKMAVYCECLIICTV</sequence>
<dbReference type="PROSITE" id="PS51257">
    <property type="entry name" value="PROKAR_LIPOPROTEIN"/>
    <property type="match status" value="1"/>
</dbReference>
<gene>
    <name evidence="1" type="ORF">BDV27DRAFT_79739</name>
</gene>
<organism evidence="1 2">
    <name type="scientific">Aspergillus caelatus</name>
    <dbReference type="NCBI Taxonomy" id="61420"/>
    <lineage>
        <taxon>Eukaryota</taxon>
        <taxon>Fungi</taxon>
        <taxon>Dikarya</taxon>
        <taxon>Ascomycota</taxon>
        <taxon>Pezizomycotina</taxon>
        <taxon>Eurotiomycetes</taxon>
        <taxon>Eurotiomycetidae</taxon>
        <taxon>Eurotiales</taxon>
        <taxon>Aspergillaceae</taxon>
        <taxon>Aspergillus</taxon>
        <taxon>Aspergillus subgen. Circumdati</taxon>
    </lineage>
</organism>
<evidence type="ECO:0000313" key="2">
    <source>
        <dbReference type="Proteomes" id="UP000326268"/>
    </source>
</evidence>
<accession>A0A5N7ABA2</accession>
<dbReference type="RefSeq" id="XP_031930215.1">
    <property type="nucleotide sequence ID" value="XM_032077622.1"/>
</dbReference>
<name>A0A5N7ABA2_9EURO</name>
<evidence type="ECO:0000313" key="1">
    <source>
        <dbReference type="EMBL" id="KAE8367134.1"/>
    </source>
</evidence>
<keyword evidence="2" id="KW-1185">Reference proteome</keyword>
<dbReference type="EMBL" id="ML737602">
    <property type="protein sequence ID" value="KAE8367134.1"/>
    <property type="molecule type" value="Genomic_DNA"/>
</dbReference>
<reference evidence="1 2" key="1">
    <citation type="submission" date="2019-04" db="EMBL/GenBank/DDBJ databases">
        <title>Friends and foes A comparative genomics studyof 23 Aspergillus species from section Flavi.</title>
        <authorList>
            <consortium name="DOE Joint Genome Institute"/>
            <person name="Kjaerbolling I."/>
            <person name="Vesth T."/>
            <person name="Frisvad J.C."/>
            <person name="Nybo J.L."/>
            <person name="Theobald S."/>
            <person name="Kildgaard S."/>
            <person name="Isbrandt T."/>
            <person name="Kuo A."/>
            <person name="Sato A."/>
            <person name="Lyhne E.K."/>
            <person name="Kogle M.E."/>
            <person name="Wiebenga A."/>
            <person name="Kun R.S."/>
            <person name="Lubbers R.J."/>
            <person name="Makela M.R."/>
            <person name="Barry K."/>
            <person name="Chovatia M."/>
            <person name="Clum A."/>
            <person name="Daum C."/>
            <person name="Haridas S."/>
            <person name="He G."/>
            <person name="LaButti K."/>
            <person name="Lipzen A."/>
            <person name="Mondo S."/>
            <person name="Riley R."/>
            <person name="Salamov A."/>
            <person name="Simmons B.A."/>
            <person name="Magnuson J.K."/>
            <person name="Henrissat B."/>
            <person name="Mortensen U.H."/>
            <person name="Larsen T.O."/>
            <person name="Devries R.P."/>
            <person name="Grigoriev I.V."/>
            <person name="Machida M."/>
            <person name="Baker S.E."/>
            <person name="Andersen M.R."/>
        </authorList>
    </citation>
    <scope>NUCLEOTIDE SEQUENCE [LARGE SCALE GENOMIC DNA]</scope>
    <source>
        <strain evidence="1 2">CBS 763.97</strain>
    </source>
</reference>
<dbReference type="GeneID" id="43662068"/>
<dbReference type="Proteomes" id="UP000326268">
    <property type="component" value="Unassembled WGS sequence"/>
</dbReference>
<proteinExistence type="predicted"/>
<protein>
    <submittedName>
        <fullName evidence="1">Uncharacterized protein</fullName>
    </submittedName>
</protein>
<dbReference type="AlphaFoldDB" id="A0A5N7ABA2"/>